<feature type="transmembrane region" description="Helical" evidence="1">
    <location>
        <begin position="98"/>
        <end position="124"/>
    </location>
</feature>
<dbReference type="RefSeq" id="XP_052943231.1">
    <property type="nucleotide sequence ID" value="XM_053087526.1"/>
</dbReference>
<keyword evidence="3" id="KW-1185">Reference proteome</keyword>
<feature type="transmembrane region" description="Helical" evidence="1">
    <location>
        <begin position="25"/>
        <end position="45"/>
    </location>
</feature>
<gene>
    <name evidence="2" type="ORF">MKK02DRAFT_28292</name>
</gene>
<proteinExistence type="predicted"/>
<name>A0AA38H6I6_9TREE</name>
<accession>A0AA38H6I6</accession>
<keyword evidence="1" id="KW-0472">Membrane</keyword>
<dbReference type="EMBL" id="JAKWFO010000008">
    <property type="protein sequence ID" value="KAI9633454.1"/>
    <property type="molecule type" value="Genomic_DNA"/>
</dbReference>
<feature type="transmembrane region" description="Helical" evidence="1">
    <location>
        <begin position="152"/>
        <end position="174"/>
    </location>
</feature>
<feature type="transmembrane region" description="Helical" evidence="1">
    <location>
        <begin position="194"/>
        <end position="218"/>
    </location>
</feature>
<dbReference type="GeneID" id="77726731"/>
<reference evidence="2" key="1">
    <citation type="journal article" date="2022" name="G3 (Bethesda)">
        <title>High quality genome of the basidiomycete yeast Dioszegia hungarica PDD-24b-2 isolated from cloud water.</title>
        <authorList>
            <person name="Jarrige D."/>
            <person name="Haridas S."/>
            <person name="Bleykasten-Grosshans C."/>
            <person name="Joly M."/>
            <person name="Nadalig T."/>
            <person name="Sancelme M."/>
            <person name="Vuilleumier S."/>
            <person name="Grigoriev I.V."/>
            <person name="Amato P."/>
            <person name="Bringel F."/>
        </authorList>
    </citation>
    <scope>NUCLEOTIDE SEQUENCE</scope>
    <source>
        <strain evidence="2">PDD-24b-2</strain>
    </source>
</reference>
<dbReference type="Proteomes" id="UP001164286">
    <property type="component" value="Unassembled WGS sequence"/>
</dbReference>
<keyword evidence="1" id="KW-0812">Transmembrane</keyword>
<evidence type="ECO:0000313" key="3">
    <source>
        <dbReference type="Proteomes" id="UP001164286"/>
    </source>
</evidence>
<keyword evidence="1" id="KW-1133">Transmembrane helix</keyword>
<evidence type="ECO:0000313" key="2">
    <source>
        <dbReference type="EMBL" id="KAI9633454.1"/>
    </source>
</evidence>
<protein>
    <submittedName>
        <fullName evidence="2">Uncharacterized protein</fullName>
    </submittedName>
</protein>
<sequence length="230" mass="24707">MGSGSGGGGSSSSSSSVDKNITRKAFGILIFPIIILGVYAAIIPLTSGIFKYTIGAVEYDIGTQGYTVNGVQAIASRQFDYPTPETWPQPIRGLPKLLVAHLAAVCVLGACIIIYITHMLTLYYNGTPVQRQQDPKRGLRAITPSAQQKGGMFWITLLVCGMVLALGIANLALVQDSWKAADATGTFWPSSLGWALGIVGGLFAAFWLAMIIVYRYVYRDKVAEAQPKKK</sequence>
<dbReference type="AlphaFoldDB" id="A0AA38H6I6"/>
<organism evidence="2 3">
    <name type="scientific">Dioszegia hungarica</name>
    <dbReference type="NCBI Taxonomy" id="4972"/>
    <lineage>
        <taxon>Eukaryota</taxon>
        <taxon>Fungi</taxon>
        <taxon>Dikarya</taxon>
        <taxon>Basidiomycota</taxon>
        <taxon>Agaricomycotina</taxon>
        <taxon>Tremellomycetes</taxon>
        <taxon>Tremellales</taxon>
        <taxon>Bulleribasidiaceae</taxon>
        <taxon>Dioszegia</taxon>
    </lineage>
</organism>
<evidence type="ECO:0000256" key="1">
    <source>
        <dbReference type="SAM" id="Phobius"/>
    </source>
</evidence>
<comment type="caution">
    <text evidence="2">The sequence shown here is derived from an EMBL/GenBank/DDBJ whole genome shotgun (WGS) entry which is preliminary data.</text>
</comment>